<sequence length="125" mass="13469">MTLPSSLADVMGYRSGSDVVRAVDEVRQLQPRHHIGVLMAKCTGEMAVVAERALKAVEHVLGNSLTGLSIRIQADIFSEALLLGSAPTDQLTHVTHFALYKWTTGPAAALVTAIQDFDSLKVQLE</sequence>
<accession>A0A7S0TGU6</accession>
<reference evidence="1" key="1">
    <citation type="submission" date="2021-01" db="EMBL/GenBank/DDBJ databases">
        <authorList>
            <person name="Corre E."/>
            <person name="Pelletier E."/>
            <person name="Niang G."/>
            <person name="Scheremetjew M."/>
            <person name="Finn R."/>
            <person name="Kale V."/>
            <person name="Holt S."/>
            <person name="Cochrane G."/>
            <person name="Meng A."/>
            <person name="Brown T."/>
            <person name="Cohen L."/>
        </authorList>
    </citation>
    <scope>NUCLEOTIDE SEQUENCE</scope>
    <source>
        <strain evidence="1">CCMP441</strain>
    </source>
</reference>
<organism evidence="1">
    <name type="scientific">Hemiselmis andersenii</name>
    <name type="common">Cryptophyte alga</name>
    <dbReference type="NCBI Taxonomy" id="464988"/>
    <lineage>
        <taxon>Eukaryota</taxon>
        <taxon>Cryptophyceae</taxon>
        <taxon>Cryptomonadales</taxon>
        <taxon>Hemiselmidaceae</taxon>
        <taxon>Hemiselmis</taxon>
    </lineage>
</organism>
<name>A0A7S0TGU6_HEMAN</name>
<dbReference type="AlphaFoldDB" id="A0A7S0TGU6"/>
<evidence type="ECO:0000313" key="1">
    <source>
        <dbReference type="EMBL" id="CAD8735667.1"/>
    </source>
</evidence>
<gene>
    <name evidence="1" type="ORF">HAND1043_LOCUS2158</name>
</gene>
<protein>
    <submittedName>
        <fullName evidence="1">Uncharacterized protein</fullName>
    </submittedName>
</protein>
<dbReference type="EMBL" id="HBFK01003535">
    <property type="protein sequence ID" value="CAD8735667.1"/>
    <property type="molecule type" value="Transcribed_RNA"/>
</dbReference>
<proteinExistence type="predicted"/>